<dbReference type="Gene3D" id="3.30.200.20">
    <property type="entry name" value="Phosphorylase Kinase, domain 1"/>
    <property type="match status" value="1"/>
</dbReference>
<name>G0W5L3_NAUDC</name>
<evidence type="ECO:0000313" key="9">
    <source>
        <dbReference type="EMBL" id="CCD23074.1"/>
    </source>
</evidence>
<evidence type="ECO:0000256" key="1">
    <source>
        <dbReference type="ARBA" id="ARBA00022679"/>
    </source>
</evidence>
<dbReference type="eggNOG" id="KOG0601">
    <property type="taxonomic scope" value="Eukaryota"/>
</dbReference>
<dbReference type="GO" id="GO:0005524">
    <property type="term" value="F:ATP binding"/>
    <property type="evidence" value="ECO:0007669"/>
    <property type="project" value="UniProtKB-UniRule"/>
</dbReference>
<dbReference type="InterPro" id="IPR011009">
    <property type="entry name" value="Kinase-like_dom_sf"/>
</dbReference>
<feature type="binding site" evidence="6">
    <location>
        <position position="424"/>
    </location>
    <ligand>
        <name>ATP</name>
        <dbReference type="ChEBI" id="CHEBI:30616"/>
    </ligand>
</feature>
<evidence type="ECO:0000256" key="3">
    <source>
        <dbReference type="ARBA" id="ARBA00022777"/>
    </source>
</evidence>
<dbReference type="PANTHER" id="PTHR11042">
    <property type="entry name" value="EUKARYOTIC TRANSLATION INITIATION FACTOR 2-ALPHA KINASE EIF2-ALPHA KINASE -RELATED"/>
    <property type="match status" value="1"/>
</dbReference>
<keyword evidence="2 6" id="KW-0547">Nucleotide-binding</keyword>
<sequence length="746" mass="84518">MTNVKIRTNLSSPWKGNKHSNDKQINQSLQSNKENPNHYNHKDNIPYYNIAKPDPAAFNSNGLVSKISRLSSSSSHSSSRHNKITIPNTPVKKSPRIHANSDFSTLDSSIMEFRDGNTTTYDSYINNNDNNHTNTTNVSSSLLLQSPSLKKVPKIQISDNFTSPSRNKQNISYSKNERSSSSLLDYPHLQYHSYNNTDSDNHNHSTKKYKKMKKSRNSIILNNTGLSNSLQQFTDDLYGTSLPTTTNFFLSNNNNNNNSTLQIGTDNHSHKKNNNLMKSPLSNNTSNEKHRHLIISPIKEIDFDKDNTGNDDDDNDGYQYIEEADLTTPTRRKSVSGSKPTPFTTNISKLPPSPLNRTSKRHINATITTVDSSTKPPATTPMAELNPDSHLFEKFSNVHKIGSGEFSSVYQVTFTMTNKKYAVKSLNSNKHNTTISKILQEIKILDEIRSSELDHEGKEYVIDFISSWKFQNSFYIMFDYYENGNLDTFLQEHIICKLIKLEEWRIWKIIVELSLALRFIHQSCQIVHLDIKPANIMITFEGNLKLGDFGMATHLPIVDDSFENEGDREYIAPEIISDCIYDFRADIFSLGLMVVEIAANVMLPDNGIAWHKLRSGDLSDAGKLSSTNLHSDSLFSNPAKVDTNLTDYSYTINSNIESEENGSHTKSSNNIESISKSKIPAWVPKFLIDGESLEKMVKWMINPDYKKRPTADQILNTEECIYVEMTRKAGAIIQEDDYGPKPNFLT</sequence>
<dbReference type="Pfam" id="PF00069">
    <property type="entry name" value="Pkinase"/>
    <property type="match status" value="1"/>
</dbReference>
<feature type="compositionally biased region" description="Polar residues" evidence="7">
    <location>
        <begin position="335"/>
        <end position="348"/>
    </location>
</feature>
<reference evidence="9 10" key="1">
    <citation type="journal article" date="2011" name="Proc. Natl. Acad. Sci. U.S.A.">
        <title>Evolutionary erosion of yeast sex chromosomes by mating-type switching accidents.</title>
        <authorList>
            <person name="Gordon J.L."/>
            <person name="Armisen D."/>
            <person name="Proux-Wera E."/>
            <person name="Oheigeartaigh S.S."/>
            <person name="Byrne K.P."/>
            <person name="Wolfe K.H."/>
        </authorList>
    </citation>
    <scope>NUCLEOTIDE SEQUENCE [LARGE SCALE GENOMIC DNA]</scope>
    <source>
        <strain evidence="10">ATCC 10597 / BCRC 20456 / CBS 421 / NBRC 0211 / NRRL Y-12639</strain>
    </source>
</reference>
<keyword evidence="4 6" id="KW-0067">ATP-binding</keyword>
<comment type="similarity">
    <text evidence="5">Belongs to the protein kinase superfamily. Ser/Thr protein kinase family. GCN2 subfamily.</text>
</comment>
<feature type="region of interest" description="Disordered" evidence="7">
    <location>
        <begin position="328"/>
        <end position="358"/>
    </location>
</feature>
<feature type="region of interest" description="Disordered" evidence="7">
    <location>
        <begin position="69"/>
        <end position="93"/>
    </location>
</feature>
<evidence type="ECO:0000313" key="10">
    <source>
        <dbReference type="Proteomes" id="UP000000689"/>
    </source>
</evidence>
<proteinExistence type="inferred from homology"/>
<evidence type="ECO:0000256" key="4">
    <source>
        <dbReference type="ARBA" id="ARBA00022840"/>
    </source>
</evidence>
<dbReference type="PROSITE" id="PS50011">
    <property type="entry name" value="PROTEIN_KINASE_DOM"/>
    <property type="match status" value="1"/>
</dbReference>
<gene>
    <name evidence="9" type="primary">NDAI0B00400</name>
    <name evidence="9" type="ordered locus">NDAI_0B00400</name>
</gene>
<dbReference type="PANTHER" id="PTHR11042:SF196">
    <property type="entry name" value="MITOSIS INHIBITOR PROTEIN KINASE SWE1"/>
    <property type="match status" value="1"/>
</dbReference>
<dbReference type="InterPro" id="IPR017441">
    <property type="entry name" value="Protein_kinase_ATP_BS"/>
</dbReference>
<dbReference type="PROSITE" id="PS00108">
    <property type="entry name" value="PROTEIN_KINASE_ST"/>
    <property type="match status" value="1"/>
</dbReference>
<accession>G0W5L3</accession>
<dbReference type="Proteomes" id="UP000000689">
    <property type="component" value="Chromosome 2"/>
</dbReference>
<dbReference type="GeneID" id="11498545"/>
<organism evidence="9 10">
    <name type="scientific">Naumovozyma dairenensis (strain ATCC 10597 / BCRC 20456 / CBS 421 / NBRC 0211 / NRRL Y-12639)</name>
    <name type="common">Saccharomyces dairenensis</name>
    <dbReference type="NCBI Taxonomy" id="1071378"/>
    <lineage>
        <taxon>Eukaryota</taxon>
        <taxon>Fungi</taxon>
        <taxon>Dikarya</taxon>
        <taxon>Ascomycota</taxon>
        <taxon>Saccharomycotina</taxon>
        <taxon>Saccharomycetes</taxon>
        <taxon>Saccharomycetales</taxon>
        <taxon>Saccharomycetaceae</taxon>
        <taxon>Naumovozyma</taxon>
    </lineage>
</organism>
<dbReference type="InterPro" id="IPR050339">
    <property type="entry name" value="CC_SR_Kinase"/>
</dbReference>
<dbReference type="STRING" id="1071378.G0W5L3"/>
<evidence type="ECO:0000256" key="2">
    <source>
        <dbReference type="ARBA" id="ARBA00022741"/>
    </source>
</evidence>
<dbReference type="GO" id="GO:0010697">
    <property type="term" value="P:negative regulation of mitotic spindle pole body separation"/>
    <property type="evidence" value="ECO:0007669"/>
    <property type="project" value="EnsemblFungi"/>
</dbReference>
<dbReference type="GO" id="GO:0005935">
    <property type="term" value="C:cellular bud neck"/>
    <property type="evidence" value="ECO:0007669"/>
    <property type="project" value="EnsemblFungi"/>
</dbReference>
<dbReference type="GO" id="GO:0000086">
    <property type="term" value="P:G2/M transition of mitotic cell cycle"/>
    <property type="evidence" value="ECO:0007669"/>
    <property type="project" value="EnsemblFungi"/>
</dbReference>
<dbReference type="EMBL" id="HE580268">
    <property type="protein sequence ID" value="CCD23074.1"/>
    <property type="molecule type" value="Genomic_DNA"/>
</dbReference>
<dbReference type="GO" id="GO:0005634">
    <property type="term" value="C:nucleus"/>
    <property type="evidence" value="ECO:0007669"/>
    <property type="project" value="EnsemblFungi"/>
</dbReference>
<dbReference type="PROSITE" id="PS00107">
    <property type="entry name" value="PROTEIN_KINASE_ATP"/>
    <property type="match status" value="1"/>
</dbReference>
<dbReference type="SMART" id="SM00220">
    <property type="entry name" value="S_TKc"/>
    <property type="match status" value="1"/>
</dbReference>
<dbReference type="GO" id="GO:0110031">
    <property type="term" value="P:negative regulation of G2/MI transition of meiotic cell cycle"/>
    <property type="evidence" value="ECO:0007669"/>
    <property type="project" value="TreeGrafter"/>
</dbReference>
<dbReference type="GO" id="GO:0000320">
    <property type="term" value="P:re-entry into mitotic cell cycle"/>
    <property type="evidence" value="ECO:0007669"/>
    <property type="project" value="EnsemblFungi"/>
</dbReference>
<keyword evidence="1" id="KW-0808">Transferase</keyword>
<evidence type="ECO:0000256" key="6">
    <source>
        <dbReference type="PROSITE-ProRule" id="PRU10141"/>
    </source>
</evidence>
<dbReference type="GO" id="GO:0044879">
    <property type="term" value="P:mitotic morphogenesis checkpoint signaling"/>
    <property type="evidence" value="ECO:0007669"/>
    <property type="project" value="EnsemblFungi"/>
</dbReference>
<evidence type="ECO:0000256" key="7">
    <source>
        <dbReference type="SAM" id="MobiDB-lite"/>
    </source>
</evidence>
<dbReference type="HOGENOM" id="CLU_007696_0_0_1"/>
<dbReference type="InterPro" id="IPR000719">
    <property type="entry name" value="Prot_kinase_dom"/>
</dbReference>
<keyword evidence="3" id="KW-0418">Kinase</keyword>
<dbReference type="GO" id="GO:0005737">
    <property type="term" value="C:cytoplasm"/>
    <property type="evidence" value="ECO:0007669"/>
    <property type="project" value="TreeGrafter"/>
</dbReference>
<dbReference type="Gene3D" id="1.10.510.10">
    <property type="entry name" value="Transferase(Phosphotransferase) domain 1"/>
    <property type="match status" value="1"/>
</dbReference>
<dbReference type="SUPFAM" id="SSF56112">
    <property type="entry name" value="Protein kinase-like (PK-like)"/>
    <property type="match status" value="1"/>
</dbReference>
<feature type="compositionally biased region" description="Polar residues" evidence="7">
    <location>
        <begin position="1"/>
        <end position="14"/>
    </location>
</feature>
<evidence type="ECO:0000256" key="5">
    <source>
        <dbReference type="ARBA" id="ARBA00037982"/>
    </source>
</evidence>
<dbReference type="AlphaFoldDB" id="G0W5L3"/>
<keyword evidence="10" id="KW-1185">Reference proteome</keyword>
<dbReference type="GO" id="GO:0040020">
    <property type="term" value="P:regulation of meiotic nuclear division"/>
    <property type="evidence" value="ECO:0007669"/>
    <property type="project" value="EnsemblFungi"/>
</dbReference>
<dbReference type="RefSeq" id="XP_003668317.1">
    <property type="nucleotide sequence ID" value="XM_003668269.1"/>
</dbReference>
<dbReference type="GO" id="GO:0090154">
    <property type="term" value="P:positive regulation of sphingolipid biosynthetic process"/>
    <property type="evidence" value="ECO:0007669"/>
    <property type="project" value="EnsemblFungi"/>
</dbReference>
<dbReference type="GO" id="GO:0004713">
    <property type="term" value="F:protein tyrosine kinase activity"/>
    <property type="evidence" value="ECO:0007669"/>
    <property type="project" value="EnsemblFungi"/>
</dbReference>
<evidence type="ECO:0000259" key="8">
    <source>
        <dbReference type="PROSITE" id="PS50011"/>
    </source>
</evidence>
<dbReference type="KEGG" id="ndi:NDAI_0B00400"/>
<protein>
    <recommendedName>
        <fullName evidence="8">Protein kinase domain-containing protein</fullName>
    </recommendedName>
</protein>
<dbReference type="OrthoDB" id="5337378at2759"/>
<feature type="domain" description="Protein kinase" evidence="8">
    <location>
        <begin position="395"/>
        <end position="721"/>
    </location>
</feature>
<dbReference type="InterPro" id="IPR008271">
    <property type="entry name" value="Ser/Thr_kinase_AS"/>
</dbReference>
<feature type="region of interest" description="Disordered" evidence="7">
    <location>
        <begin position="1"/>
        <end position="23"/>
    </location>
</feature>
<feature type="region of interest" description="Disordered" evidence="7">
    <location>
        <begin position="159"/>
        <end position="182"/>
    </location>
</feature>